<accession>A0ACD3A686</accession>
<evidence type="ECO:0000313" key="2">
    <source>
        <dbReference type="Proteomes" id="UP000308600"/>
    </source>
</evidence>
<gene>
    <name evidence="1" type="ORF">BDN72DRAFT_965298</name>
</gene>
<protein>
    <submittedName>
        <fullName evidence="1">Uncharacterized protein</fullName>
    </submittedName>
</protein>
<dbReference type="Proteomes" id="UP000308600">
    <property type="component" value="Unassembled WGS sequence"/>
</dbReference>
<sequence>MALTSLISEISVKLTILNGRDLDHGHRLTKPSFRAKVVVDGKEFVTKPSANGIWNEDFTIAIKAGSQMRLEVICNHKKAKDDHAVGVDDNCDVLGTISNPNAGVIEVGLSRPGREKAVGLIRYTIDVIKTHELRRGTHHQASLSWRTLNSADIIRKVVFNNDIDDLVPPQWACIISSLDGLVENTKDLAELNSSAKIAVGAVCAAIKLIIDQVERDERVETLTETMSSIYYHIQDTNFEKIGSFEHTLQRLVKTTTECAYFIASYKRKAFARRTLEGAILGVDDIIGNFEESFSQLRIDFLMGSTLQSTHTILLVLNTVRNIETLIHLQHLPLIPENAGWRRIRTKLTPEQEKVFDGLTIWAQNPDERLISVLVGQSQEEVSLIAHQLCERFDGQNRLGSAVFFPGSTELSCKCLVSTIARELAALHPTFAEAIADVLARSPSLALSGADLGRQLEDLLIHPLQSLTMVGPVLIVIDGLDRCSDHSKFVESLSSSQLLKNIPRNIRFLLIVGPQSELLHPLIRLTNTSLRFWHTGGEIKSHVITNSFWRHISGDYEELQLLDRLEDLKAAMTPVYSCAGLEIPRPTITVPTSSFLLSEIRRLVAQGTHVVPLEPFLNYARQQVPPQLMARFESYSYFVAIQASKWNRSFHILFLELKDVADPEISFWVQNIANDDHIQGLGLPPGILESLPQDSSDLNLKALPFLVLNSKKSRNSTKI</sequence>
<dbReference type="EMBL" id="ML208682">
    <property type="protein sequence ID" value="TFK61217.1"/>
    <property type="molecule type" value="Genomic_DNA"/>
</dbReference>
<proteinExistence type="predicted"/>
<keyword evidence="2" id="KW-1185">Reference proteome</keyword>
<organism evidence="1 2">
    <name type="scientific">Pluteus cervinus</name>
    <dbReference type="NCBI Taxonomy" id="181527"/>
    <lineage>
        <taxon>Eukaryota</taxon>
        <taxon>Fungi</taxon>
        <taxon>Dikarya</taxon>
        <taxon>Basidiomycota</taxon>
        <taxon>Agaricomycotina</taxon>
        <taxon>Agaricomycetes</taxon>
        <taxon>Agaricomycetidae</taxon>
        <taxon>Agaricales</taxon>
        <taxon>Pluteineae</taxon>
        <taxon>Pluteaceae</taxon>
        <taxon>Pluteus</taxon>
    </lineage>
</organism>
<reference evidence="1 2" key="1">
    <citation type="journal article" date="2019" name="Nat. Ecol. Evol.">
        <title>Megaphylogeny resolves global patterns of mushroom evolution.</title>
        <authorList>
            <person name="Varga T."/>
            <person name="Krizsan K."/>
            <person name="Foldi C."/>
            <person name="Dima B."/>
            <person name="Sanchez-Garcia M."/>
            <person name="Sanchez-Ramirez S."/>
            <person name="Szollosi G.J."/>
            <person name="Szarkandi J.G."/>
            <person name="Papp V."/>
            <person name="Albert L."/>
            <person name="Andreopoulos W."/>
            <person name="Angelini C."/>
            <person name="Antonin V."/>
            <person name="Barry K.W."/>
            <person name="Bougher N.L."/>
            <person name="Buchanan P."/>
            <person name="Buyck B."/>
            <person name="Bense V."/>
            <person name="Catcheside P."/>
            <person name="Chovatia M."/>
            <person name="Cooper J."/>
            <person name="Damon W."/>
            <person name="Desjardin D."/>
            <person name="Finy P."/>
            <person name="Geml J."/>
            <person name="Haridas S."/>
            <person name="Hughes K."/>
            <person name="Justo A."/>
            <person name="Karasinski D."/>
            <person name="Kautmanova I."/>
            <person name="Kiss B."/>
            <person name="Kocsube S."/>
            <person name="Kotiranta H."/>
            <person name="LaButti K.M."/>
            <person name="Lechner B.E."/>
            <person name="Liimatainen K."/>
            <person name="Lipzen A."/>
            <person name="Lukacs Z."/>
            <person name="Mihaltcheva S."/>
            <person name="Morgado L.N."/>
            <person name="Niskanen T."/>
            <person name="Noordeloos M.E."/>
            <person name="Ohm R.A."/>
            <person name="Ortiz-Santana B."/>
            <person name="Ovrebo C."/>
            <person name="Racz N."/>
            <person name="Riley R."/>
            <person name="Savchenko A."/>
            <person name="Shiryaev A."/>
            <person name="Soop K."/>
            <person name="Spirin V."/>
            <person name="Szebenyi C."/>
            <person name="Tomsovsky M."/>
            <person name="Tulloss R.E."/>
            <person name="Uehling J."/>
            <person name="Grigoriev I.V."/>
            <person name="Vagvolgyi C."/>
            <person name="Papp T."/>
            <person name="Martin F.M."/>
            <person name="Miettinen O."/>
            <person name="Hibbett D.S."/>
            <person name="Nagy L.G."/>
        </authorList>
    </citation>
    <scope>NUCLEOTIDE SEQUENCE [LARGE SCALE GENOMIC DNA]</scope>
    <source>
        <strain evidence="1 2">NL-1719</strain>
    </source>
</reference>
<evidence type="ECO:0000313" key="1">
    <source>
        <dbReference type="EMBL" id="TFK61217.1"/>
    </source>
</evidence>
<name>A0ACD3A686_9AGAR</name>